<reference evidence="4 5" key="1">
    <citation type="submission" date="2018-09" db="EMBL/GenBank/DDBJ databases">
        <authorList>
            <person name="Zhu H."/>
        </authorList>
    </citation>
    <scope>NUCLEOTIDE SEQUENCE [LARGE SCALE GENOMIC DNA]</scope>
    <source>
        <strain evidence="4 5">K2W22B-5</strain>
    </source>
</reference>
<organism evidence="4 5">
    <name type="scientific">Azospirillum cavernae</name>
    <dbReference type="NCBI Taxonomy" id="2320860"/>
    <lineage>
        <taxon>Bacteria</taxon>
        <taxon>Pseudomonadati</taxon>
        <taxon>Pseudomonadota</taxon>
        <taxon>Alphaproteobacteria</taxon>
        <taxon>Rhodospirillales</taxon>
        <taxon>Azospirillaceae</taxon>
        <taxon>Azospirillum</taxon>
    </lineage>
</organism>
<dbReference type="Pfam" id="PF13194">
    <property type="entry name" value="DUF4010"/>
    <property type="match status" value="1"/>
</dbReference>
<accession>A0A418VSH3</accession>
<protein>
    <submittedName>
        <fullName evidence="4">MgtC/SapB family protein</fullName>
    </submittedName>
</protein>
<evidence type="ECO:0000259" key="3">
    <source>
        <dbReference type="Pfam" id="PF13194"/>
    </source>
</evidence>
<evidence type="ECO:0000313" key="4">
    <source>
        <dbReference type="EMBL" id="RJF79444.1"/>
    </source>
</evidence>
<sequence>MEQGEVLVRLAVALGVGLIVGLERGWQQRDAADGSRELGLRSFALVGLAGGVLGLLAQSLGAAVFGLALLALVGLLTASHWLAAREDRDRGLTTEVTAMTVFGLGGMAAVGHAVPAVACAVVIAILLSGKPVLHRWIRAIAPVELSAALQLALITAVVLPVLPDHGYGPYGALNPYSIWWMVILVAGLSFVGHAASRLIGARRGVLLTAAFGGLASSTATALSLSRMAARQPGLEHTLAAGVVMASIIMVPRMMLMALAIAPALLPFLLAPVLAMAVSGGIAVILLVRSGAAERAVESTGAPASPFELGIALKFGALLAGIQLLARALQDWLGDVGLYALALIAGLADVDAMTLSTGGMVSGGLPLFTAASVILLTAAVNTTAKTVIVAVVAGGRMALAVAASLLVSLALGGAALWLSPLN</sequence>
<feature type="transmembrane region" description="Helical" evidence="1">
    <location>
        <begin position="237"/>
        <end position="261"/>
    </location>
</feature>
<name>A0A418VSH3_9PROT</name>
<dbReference type="PANTHER" id="PTHR39084">
    <property type="entry name" value="MEMBRANE PROTEIN-RELATED"/>
    <property type="match status" value="1"/>
</dbReference>
<feature type="transmembrane region" description="Helical" evidence="1">
    <location>
        <begin position="6"/>
        <end position="26"/>
    </location>
</feature>
<feature type="transmembrane region" description="Helical" evidence="1">
    <location>
        <begin position="178"/>
        <end position="199"/>
    </location>
</feature>
<gene>
    <name evidence="4" type="ORF">D3877_21985</name>
</gene>
<feature type="transmembrane region" description="Helical" evidence="1">
    <location>
        <begin position="96"/>
        <end position="127"/>
    </location>
</feature>
<keyword evidence="1" id="KW-1133">Transmembrane helix</keyword>
<feature type="transmembrane region" description="Helical" evidence="1">
    <location>
        <begin position="366"/>
        <end position="390"/>
    </location>
</feature>
<feature type="transmembrane region" description="Helical" evidence="1">
    <location>
        <begin position="267"/>
        <end position="287"/>
    </location>
</feature>
<dbReference type="Proteomes" id="UP000283458">
    <property type="component" value="Unassembled WGS sequence"/>
</dbReference>
<feature type="transmembrane region" description="Helical" evidence="1">
    <location>
        <begin position="308"/>
        <end position="329"/>
    </location>
</feature>
<keyword evidence="1" id="KW-0472">Membrane</keyword>
<evidence type="ECO:0000256" key="1">
    <source>
        <dbReference type="SAM" id="Phobius"/>
    </source>
</evidence>
<evidence type="ECO:0000259" key="2">
    <source>
        <dbReference type="Pfam" id="PF02308"/>
    </source>
</evidence>
<feature type="transmembrane region" description="Helical" evidence="1">
    <location>
        <begin position="147"/>
        <end position="166"/>
    </location>
</feature>
<dbReference type="InterPro" id="IPR049177">
    <property type="entry name" value="MgtC_SapB_SrpB_YhiD_N"/>
</dbReference>
<dbReference type="InterPro" id="IPR025105">
    <property type="entry name" value="DUF4010"/>
</dbReference>
<feature type="domain" description="MgtC/SapB/SrpB/YhiD N-terminal" evidence="2">
    <location>
        <begin position="10"/>
        <end position="135"/>
    </location>
</feature>
<dbReference type="OrthoDB" id="9813718at2"/>
<dbReference type="Pfam" id="PF02308">
    <property type="entry name" value="MgtC"/>
    <property type="match status" value="1"/>
</dbReference>
<comment type="caution">
    <text evidence="4">The sequence shown here is derived from an EMBL/GenBank/DDBJ whole genome shotgun (WGS) entry which is preliminary data.</text>
</comment>
<feature type="transmembrane region" description="Helical" evidence="1">
    <location>
        <begin position="396"/>
        <end position="417"/>
    </location>
</feature>
<feature type="transmembrane region" description="Helical" evidence="1">
    <location>
        <begin position="335"/>
        <end position="354"/>
    </location>
</feature>
<feature type="transmembrane region" description="Helical" evidence="1">
    <location>
        <begin position="38"/>
        <end position="57"/>
    </location>
</feature>
<dbReference type="PANTHER" id="PTHR39084:SF1">
    <property type="entry name" value="DUF4010 DOMAIN-CONTAINING PROTEIN"/>
    <property type="match status" value="1"/>
</dbReference>
<keyword evidence="1" id="KW-0812">Transmembrane</keyword>
<dbReference type="EMBL" id="QYUL01000003">
    <property type="protein sequence ID" value="RJF79444.1"/>
    <property type="molecule type" value="Genomic_DNA"/>
</dbReference>
<feature type="transmembrane region" description="Helical" evidence="1">
    <location>
        <begin position="63"/>
        <end position="84"/>
    </location>
</feature>
<evidence type="ECO:0000313" key="5">
    <source>
        <dbReference type="Proteomes" id="UP000283458"/>
    </source>
</evidence>
<dbReference type="AlphaFoldDB" id="A0A418VSH3"/>
<keyword evidence="5" id="KW-1185">Reference proteome</keyword>
<feature type="transmembrane region" description="Helical" evidence="1">
    <location>
        <begin position="205"/>
        <end position="225"/>
    </location>
</feature>
<proteinExistence type="predicted"/>
<feature type="domain" description="DUF4010" evidence="3">
    <location>
        <begin position="183"/>
        <end position="391"/>
    </location>
</feature>
<dbReference type="RefSeq" id="WP_119832903.1">
    <property type="nucleotide sequence ID" value="NZ_QYUL01000003.1"/>
</dbReference>